<proteinExistence type="predicted"/>
<dbReference type="Proteomes" id="UP001529369">
    <property type="component" value="Unassembled WGS sequence"/>
</dbReference>
<comment type="caution">
    <text evidence="1">The sequence shown here is derived from an EMBL/GenBank/DDBJ whole genome shotgun (WGS) entry which is preliminary data.</text>
</comment>
<name>A0ABT7ZZC5_9PROT</name>
<dbReference type="EMBL" id="JAUFPN010000001">
    <property type="protein sequence ID" value="MDN3562823.1"/>
    <property type="molecule type" value="Genomic_DNA"/>
</dbReference>
<reference evidence="2" key="1">
    <citation type="journal article" date="2019" name="Int. J. Syst. Evol. Microbiol.">
        <title>The Global Catalogue of Microorganisms (GCM) 10K type strain sequencing project: providing services to taxonomists for standard genome sequencing and annotation.</title>
        <authorList>
            <consortium name="The Broad Institute Genomics Platform"/>
            <consortium name="The Broad Institute Genome Sequencing Center for Infectious Disease"/>
            <person name="Wu L."/>
            <person name="Ma J."/>
        </authorList>
    </citation>
    <scope>NUCLEOTIDE SEQUENCE [LARGE SCALE GENOMIC DNA]</scope>
    <source>
        <strain evidence="2">CECT 7131</strain>
    </source>
</reference>
<sequence>MIALLYLPVLATLHFGAGTALGGMAVLSAKTILDLARASKA</sequence>
<gene>
    <name evidence="1" type="ORF">QWZ14_00265</name>
</gene>
<protein>
    <submittedName>
        <fullName evidence="1">Uncharacterized protein</fullName>
    </submittedName>
</protein>
<dbReference type="RefSeq" id="WP_290314543.1">
    <property type="nucleotide sequence ID" value="NZ_JAUFPN010000001.1"/>
</dbReference>
<accession>A0ABT7ZZC5</accession>
<evidence type="ECO:0000313" key="1">
    <source>
        <dbReference type="EMBL" id="MDN3562823.1"/>
    </source>
</evidence>
<keyword evidence="2" id="KW-1185">Reference proteome</keyword>
<organism evidence="1 2">
    <name type="scientific">Paeniroseomonas aquatica</name>
    <dbReference type="NCBI Taxonomy" id="373043"/>
    <lineage>
        <taxon>Bacteria</taxon>
        <taxon>Pseudomonadati</taxon>
        <taxon>Pseudomonadota</taxon>
        <taxon>Alphaproteobacteria</taxon>
        <taxon>Acetobacterales</taxon>
        <taxon>Acetobacteraceae</taxon>
        <taxon>Paeniroseomonas</taxon>
    </lineage>
</organism>
<evidence type="ECO:0000313" key="2">
    <source>
        <dbReference type="Proteomes" id="UP001529369"/>
    </source>
</evidence>